<dbReference type="InterPro" id="IPR028629">
    <property type="entry name" value="Cas9"/>
</dbReference>
<accession>A0A1W1Z176</accession>
<dbReference type="GO" id="GO:0003676">
    <property type="term" value="F:nucleic acid binding"/>
    <property type="evidence" value="ECO:0007669"/>
    <property type="project" value="InterPro"/>
</dbReference>
<dbReference type="Proteomes" id="UP000243884">
    <property type="component" value="Unassembled WGS sequence"/>
</dbReference>
<keyword evidence="1" id="KW-0540">Nuclease</keyword>
<proteinExistence type="predicted"/>
<dbReference type="InterPro" id="IPR036397">
    <property type="entry name" value="RNaseH_sf"/>
</dbReference>
<protein>
    <submittedName>
        <fullName evidence="1">CRISPR subtype II/NMENI RNA-guided endonuclease Cas9/Csn1</fullName>
    </submittedName>
</protein>
<keyword evidence="1" id="KW-0378">Hydrolase</keyword>
<gene>
    <name evidence="1" type="ORF">SAMN04487984_1039</name>
</gene>
<evidence type="ECO:0000313" key="1">
    <source>
        <dbReference type="EMBL" id="SMC42143.1"/>
    </source>
</evidence>
<dbReference type="RefSeq" id="WP_084099167.1">
    <property type="nucleotide sequence ID" value="NZ_FWXK01000005.1"/>
</dbReference>
<dbReference type="NCBIfam" id="TIGR01865">
    <property type="entry name" value="cas_Csn1"/>
    <property type="match status" value="1"/>
</dbReference>
<evidence type="ECO:0000313" key="2">
    <source>
        <dbReference type="Proteomes" id="UP000243884"/>
    </source>
</evidence>
<reference evidence="2" key="1">
    <citation type="submission" date="2017-04" db="EMBL/GenBank/DDBJ databases">
        <authorList>
            <person name="Varghese N."/>
            <person name="Submissions S."/>
        </authorList>
    </citation>
    <scope>NUCLEOTIDE SEQUENCE [LARGE SCALE GENOMIC DNA]</scope>
    <source>
        <strain evidence="2">DSM 21500</strain>
    </source>
</reference>
<dbReference type="GO" id="GO:0004519">
    <property type="term" value="F:endonuclease activity"/>
    <property type="evidence" value="ECO:0007669"/>
    <property type="project" value="UniProtKB-KW"/>
</dbReference>
<organism evidence="1 2">
    <name type="scientific">Aerococcus suis</name>
    <dbReference type="NCBI Taxonomy" id="371602"/>
    <lineage>
        <taxon>Bacteria</taxon>
        <taxon>Bacillati</taxon>
        <taxon>Bacillota</taxon>
        <taxon>Bacilli</taxon>
        <taxon>Lactobacillales</taxon>
        <taxon>Aerococcaceae</taxon>
        <taxon>Aerococcus</taxon>
    </lineage>
</organism>
<name>A0A1W1Z176_9LACT</name>
<keyword evidence="2" id="KW-1185">Reference proteome</keyword>
<sequence length="343" mass="39098">MYSIGLDLGIASVGWSILDDQTGDIVDLGVRLFSSRSSADNEERRTARSTRRLLRRRRTRLHDAEKLLSQKGFTRDDADKHANPYALRVKGLTDKLTPSEINIVVKHILKKRGISYLEDAIDEGESSGYKEQIKENKALLENKTPGQIQYKRLIDGGRVRSGYNQKGEYQLNVFTVGEYAKELRLILEAQQPFYSELTDDFIAQFVDKKHGLVYRKRPYYQGPGNAANPSPYGIWADYPETKEPKTNIFEQLIGTDIKGLERASASSLSAQIYNLLNDFNNLRIPSQEDPKLTTEQKETILNTLLYDEVKTYGPKKLAKDLGYKVDDIKGWRLDKKEKLATLT</sequence>
<keyword evidence="1" id="KW-0255">Endonuclease</keyword>
<dbReference type="EMBL" id="FWXK01000005">
    <property type="protein sequence ID" value="SMC42143.1"/>
    <property type="molecule type" value="Genomic_DNA"/>
</dbReference>
<dbReference type="AlphaFoldDB" id="A0A1W1Z176"/>
<dbReference type="OrthoDB" id="9757607at2"/>
<dbReference type="Gene3D" id="3.30.420.10">
    <property type="entry name" value="Ribonuclease H-like superfamily/Ribonuclease H"/>
    <property type="match status" value="1"/>
</dbReference>